<evidence type="ECO:0000259" key="6">
    <source>
        <dbReference type="SMART" id="SM00249"/>
    </source>
</evidence>
<dbReference type="Proteomes" id="UP000006753">
    <property type="component" value="Unassembled WGS sequence"/>
</dbReference>
<gene>
    <name evidence="7" type="ORF">MBM_05951</name>
</gene>
<dbReference type="HOGENOM" id="CLU_015602_0_0_1"/>
<dbReference type="RefSeq" id="XP_007293840.1">
    <property type="nucleotide sequence ID" value="XM_007293778.1"/>
</dbReference>
<dbReference type="PROSITE" id="PS01359">
    <property type="entry name" value="ZF_PHD_1"/>
    <property type="match status" value="1"/>
</dbReference>
<dbReference type="InterPro" id="IPR019787">
    <property type="entry name" value="Znf_PHD-finger"/>
</dbReference>
<evidence type="ECO:0000256" key="1">
    <source>
        <dbReference type="ARBA" id="ARBA00022723"/>
    </source>
</evidence>
<dbReference type="InterPro" id="IPR001965">
    <property type="entry name" value="Znf_PHD"/>
</dbReference>
<evidence type="ECO:0000256" key="4">
    <source>
        <dbReference type="SAM" id="Coils"/>
    </source>
</evidence>
<dbReference type="InParanoid" id="K1WEP7"/>
<feature type="compositionally biased region" description="Polar residues" evidence="5">
    <location>
        <begin position="773"/>
        <end position="800"/>
    </location>
</feature>
<feature type="compositionally biased region" description="Basic residues" evidence="5">
    <location>
        <begin position="199"/>
        <end position="213"/>
    </location>
</feature>
<dbReference type="InterPro" id="IPR011011">
    <property type="entry name" value="Znf_FYVE_PHD"/>
</dbReference>
<dbReference type="InterPro" id="IPR013083">
    <property type="entry name" value="Znf_RING/FYVE/PHD"/>
</dbReference>
<feature type="compositionally biased region" description="Polar residues" evidence="5">
    <location>
        <begin position="583"/>
        <end position="606"/>
    </location>
</feature>
<keyword evidence="8" id="KW-1185">Reference proteome</keyword>
<dbReference type="InterPro" id="IPR028938">
    <property type="entry name" value="Rsf1-like"/>
</dbReference>
<evidence type="ECO:0000313" key="8">
    <source>
        <dbReference type="Proteomes" id="UP000006753"/>
    </source>
</evidence>
<dbReference type="EMBL" id="JH921440">
    <property type="protein sequence ID" value="EKD15940.1"/>
    <property type="molecule type" value="Genomic_DNA"/>
</dbReference>
<feature type="region of interest" description="Disordered" evidence="5">
    <location>
        <begin position="183"/>
        <end position="249"/>
    </location>
</feature>
<dbReference type="GO" id="GO:0008270">
    <property type="term" value="F:zinc ion binding"/>
    <property type="evidence" value="ECO:0007669"/>
    <property type="project" value="UniProtKB-KW"/>
</dbReference>
<dbReference type="OMA" id="ECLKPGH"/>
<keyword evidence="3" id="KW-0862">Zinc</keyword>
<keyword evidence="2" id="KW-0863">Zinc-finger</keyword>
<evidence type="ECO:0000256" key="2">
    <source>
        <dbReference type="ARBA" id="ARBA00022771"/>
    </source>
</evidence>
<reference evidence="7 8" key="1">
    <citation type="journal article" date="2012" name="BMC Genomics">
        <title>Sequencing the genome of Marssonina brunnea reveals fungus-poplar co-evolution.</title>
        <authorList>
            <person name="Zhu S."/>
            <person name="Cao Y.-Z."/>
            <person name="Jiang C."/>
            <person name="Tan B.-Y."/>
            <person name="Wang Z."/>
            <person name="Feng S."/>
            <person name="Zhang L."/>
            <person name="Su X.-H."/>
            <person name="Brejova B."/>
            <person name="Vinar T."/>
            <person name="Xu M."/>
            <person name="Wang M.-X."/>
            <person name="Zhang S.-G."/>
            <person name="Huang M.-R."/>
            <person name="Wu R."/>
            <person name="Zhou Y."/>
        </authorList>
    </citation>
    <scope>NUCLEOTIDE SEQUENCE [LARGE SCALE GENOMIC DNA]</scope>
    <source>
        <strain evidence="7 8">MB_m1</strain>
    </source>
</reference>
<feature type="compositionally biased region" description="Pro residues" evidence="5">
    <location>
        <begin position="721"/>
        <end position="739"/>
    </location>
</feature>
<dbReference type="Gene3D" id="3.30.40.10">
    <property type="entry name" value="Zinc/RING finger domain, C3HC4 (zinc finger)"/>
    <property type="match status" value="1"/>
</dbReference>
<dbReference type="SMART" id="SM00249">
    <property type="entry name" value="PHD"/>
    <property type="match status" value="1"/>
</dbReference>
<dbReference type="GO" id="GO:0031213">
    <property type="term" value="C:RSF complex"/>
    <property type="evidence" value="ECO:0007669"/>
    <property type="project" value="InterPro"/>
</dbReference>
<dbReference type="GeneID" id="18761886"/>
<feature type="region of interest" description="Disordered" evidence="5">
    <location>
        <begin position="320"/>
        <end position="342"/>
    </location>
</feature>
<feature type="domain" description="Zinc finger PHD-type" evidence="6">
    <location>
        <begin position="440"/>
        <end position="488"/>
    </location>
</feature>
<evidence type="ECO:0000313" key="7">
    <source>
        <dbReference type="EMBL" id="EKD15940.1"/>
    </source>
</evidence>
<protein>
    <submittedName>
        <fullName evidence="7">PHD-finger domain-containing protein</fullName>
    </submittedName>
</protein>
<dbReference type="STRING" id="1072389.K1WEP7"/>
<feature type="compositionally biased region" description="Basic and acidic residues" evidence="5">
    <location>
        <begin position="224"/>
        <end position="239"/>
    </location>
</feature>
<dbReference type="Pfam" id="PF00628">
    <property type="entry name" value="PHD"/>
    <property type="match status" value="1"/>
</dbReference>
<evidence type="ECO:0000256" key="3">
    <source>
        <dbReference type="ARBA" id="ARBA00022833"/>
    </source>
</evidence>
<feature type="compositionally biased region" description="Polar residues" evidence="5">
    <location>
        <begin position="535"/>
        <end position="548"/>
    </location>
</feature>
<dbReference type="GO" id="GO:0006355">
    <property type="term" value="P:regulation of DNA-templated transcription"/>
    <property type="evidence" value="ECO:0007669"/>
    <property type="project" value="InterPro"/>
</dbReference>
<dbReference type="OrthoDB" id="303107at2759"/>
<feature type="region of interest" description="Disordered" evidence="5">
    <location>
        <begin position="491"/>
        <end position="837"/>
    </location>
</feature>
<feature type="coiled-coil region" evidence="4">
    <location>
        <begin position="379"/>
        <end position="432"/>
    </location>
</feature>
<organism evidence="7 8">
    <name type="scientific">Marssonina brunnea f. sp. multigermtubi (strain MB_m1)</name>
    <name type="common">Marssonina leaf spot fungus</name>
    <dbReference type="NCBI Taxonomy" id="1072389"/>
    <lineage>
        <taxon>Eukaryota</taxon>
        <taxon>Fungi</taxon>
        <taxon>Dikarya</taxon>
        <taxon>Ascomycota</taxon>
        <taxon>Pezizomycotina</taxon>
        <taxon>Leotiomycetes</taxon>
        <taxon>Helotiales</taxon>
        <taxon>Drepanopezizaceae</taxon>
        <taxon>Drepanopeziza</taxon>
    </lineage>
</organism>
<keyword evidence="1" id="KW-0479">Metal-binding</keyword>
<accession>K1WEP7</accession>
<dbReference type="KEGG" id="mbe:MBM_05951"/>
<dbReference type="AlphaFoldDB" id="K1WEP7"/>
<evidence type="ECO:0000256" key="5">
    <source>
        <dbReference type="SAM" id="MobiDB-lite"/>
    </source>
</evidence>
<sequence length="837" mass="92751">MGSSRKRGRQEMEAVDPPREPTLLKRIRNSWEFANLAQWIYTFGRAVKIDENLDIADLEMECLNPHSTILSEIGLALLKFVSSHRGLTPETFDEYTRRQYVAKAPGRNPFGVGEDPNCFKDFDVFTKIRVLQQLTVWTMVNPDRIRERMEEQKDTEQTLWRIEPYGWDAQDRTYIVLDDNRLYRRTDPPLPPTPEPKPKRNSKKGRAMRRASRQQKAVEQAESETERNDEAKPEKKDNDATAAPEDDGFGGMAWECIAVTLDEFNTFVASIEKSRDPNEKSLRKRIVDEILPILEKQEESRKRKQAQKERELMNLEKLATAKRSSRIAGRMEQKHHEEEQREAERKKVIELALAKKEQEKWQKLEKERDSRMQTREQRLKEREARRILHEEELANLSENGKKLESGEARLSERQMKAEIERKKAALEELEQEDDWIFDCICGVYGQVDDGTHSIACDTCNIWQHSKCAGVSQKEAERDDFAFICTTCQNRGKDAEKAKTHPPIKLVLKRPGSSSSSTAPKSNGSLPANPLADGNLNPQISPQKVTQPSLFGGPIQFPRPNGEQHHPAQSGPHPSMLSSPAPVEQSNGCQLSPQRPSGRQAATSYQAPSPYGVARAPSSHVFSSPHPHIPTSLPQPGQPPVFTFGPNGSYKQSNPAPQNTPIQPARSAAQSSPAGNYIYGTTPASHVLNGPGPGSSDGGHHRSSFNMPSPLAGVPVLTPNNKPNPPPVMAPNSNTPPPTSTPAMLPKSSPPPPPSWQPAISHDPSDSGHASALPSATTGLSPTKHSPPRQISNGSFSSATPSIIPPVASLTPSSPLQDLSPPIKHSEAPRPNAQAAAQ</sequence>
<feature type="compositionally biased region" description="Low complexity" evidence="5">
    <location>
        <begin position="662"/>
        <end position="673"/>
    </location>
</feature>
<dbReference type="InterPro" id="IPR019786">
    <property type="entry name" value="Zinc_finger_PHD-type_CS"/>
</dbReference>
<keyword evidence="4" id="KW-0175">Coiled coil</keyword>
<feature type="compositionally biased region" description="Low complexity" evidence="5">
    <location>
        <begin position="616"/>
        <end position="629"/>
    </location>
</feature>
<proteinExistence type="predicted"/>
<dbReference type="PANTHER" id="PTHR14296">
    <property type="entry name" value="REMODELING AND SPACING FACTOR 1"/>
    <property type="match status" value="1"/>
</dbReference>
<dbReference type="SUPFAM" id="SSF57903">
    <property type="entry name" value="FYVE/PHD zinc finger"/>
    <property type="match status" value="1"/>
</dbReference>
<feature type="compositionally biased region" description="Basic and acidic residues" evidence="5">
    <location>
        <begin position="329"/>
        <end position="342"/>
    </location>
</feature>
<name>K1WEP7_MARBU</name>
<feature type="compositionally biased region" description="Polar residues" evidence="5">
    <location>
        <begin position="648"/>
        <end position="661"/>
    </location>
</feature>
<dbReference type="eggNOG" id="ENOG502RATP">
    <property type="taxonomic scope" value="Eukaryota"/>
</dbReference>
<dbReference type="PANTHER" id="PTHR14296:SF3">
    <property type="entry name" value="DIKAR, ISOFORM F"/>
    <property type="match status" value="1"/>
</dbReference>